<dbReference type="OrthoDB" id="2621488at2"/>
<evidence type="ECO:0000313" key="2">
    <source>
        <dbReference type="Proteomes" id="UP000250369"/>
    </source>
</evidence>
<gene>
    <name evidence="1" type="ORF">DQG23_13900</name>
</gene>
<comment type="caution">
    <text evidence="1">The sequence shown here is derived from an EMBL/GenBank/DDBJ whole genome shotgun (WGS) entry which is preliminary data.</text>
</comment>
<dbReference type="AlphaFoldDB" id="A0A329MLE5"/>
<protein>
    <submittedName>
        <fullName evidence="1">Uncharacterized protein</fullName>
    </submittedName>
</protein>
<evidence type="ECO:0000313" key="1">
    <source>
        <dbReference type="EMBL" id="RAV20604.1"/>
    </source>
</evidence>
<organism evidence="1 2">
    <name type="scientific">Paenibacillus contaminans</name>
    <dbReference type="NCBI Taxonomy" id="450362"/>
    <lineage>
        <taxon>Bacteria</taxon>
        <taxon>Bacillati</taxon>
        <taxon>Bacillota</taxon>
        <taxon>Bacilli</taxon>
        <taxon>Bacillales</taxon>
        <taxon>Paenibacillaceae</taxon>
        <taxon>Paenibacillus</taxon>
    </lineage>
</organism>
<dbReference type="Proteomes" id="UP000250369">
    <property type="component" value="Unassembled WGS sequence"/>
</dbReference>
<reference evidence="1 2" key="1">
    <citation type="journal article" date="2009" name="Int. J. Syst. Evol. Microbiol.">
        <title>Paenibacillus contaminans sp. nov., isolated from a contaminated laboratory plate.</title>
        <authorList>
            <person name="Chou J.H."/>
            <person name="Lee J.H."/>
            <person name="Lin M.C."/>
            <person name="Chang P.S."/>
            <person name="Arun A.B."/>
            <person name="Young C.C."/>
            <person name="Chen W.M."/>
        </authorList>
    </citation>
    <scope>NUCLEOTIDE SEQUENCE [LARGE SCALE GENOMIC DNA]</scope>
    <source>
        <strain evidence="1 2">CKOBP-6</strain>
    </source>
</reference>
<keyword evidence="2" id="KW-1185">Reference proteome</keyword>
<proteinExistence type="predicted"/>
<name>A0A329MLE5_9BACL</name>
<accession>A0A329MLE5</accession>
<sequence length="90" mass="10156">MIYRPVVKDAKIVKSSKANDSFEVAVTLQDSAKCKLFVQLVNGELKPSSINRLQNVPCPICRKDYYCNCMERCIDEVFEQSVGLIQVPTV</sequence>
<dbReference type="RefSeq" id="WP_113031462.1">
    <property type="nucleotide sequence ID" value="NZ_QMFB01000007.1"/>
</dbReference>
<dbReference type="EMBL" id="QMFB01000007">
    <property type="protein sequence ID" value="RAV20604.1"/>
    <property type="molecule type" value="Genomic_DNA"/>
</dbReference>